<evidence type="ECO:0000313" key="8">
    <source>
        <dbReference type="EMBL" id="SMP55731.1"/>
    </source>
</evidence>
<keyword evidence="6 7" id="KW-0664">Pyridoxine biosynthesis</keyword>
<feature type="binding site" evidence="7">
    <location>
        <position position="287"/>
    </location>
    <ligand>
        <name>substrate</name>
    </ligand>
</feature>
<feature type="binding site" evidence="7">
    <location>
        <position position="179"/>
    </location>
    <ligand>
        <name>a divalent metal cation</name>
        <dbReference type="ChEBI" id="CHEBI:60240"/>
        <note>ligand shared between dimeric partners</note>
    </ligand>
</feature>
<dbReference type="InterPro" id="IPR005255">
    <property type="entry name" value="PdxA_fam"/>
</dbReference>
<dbReference type="SUPFAM" id="SSF53659">
    <property type="entry name" value="Isocitrate/Isopropylmalate dehydrogenase-like"/>
    <property type="match status" value="1"/>
</dbReference>
<dbReference type="PANTHER" id="PTHR30004">
    <property type="entry name" value="4-HYDROXYTHREONINE-4-PHOSPHATE DEHYDROGENASE"/>
    <property type="match status" value="1"/>
</dbReference>
<organism evidence="8 9">
    <name type="scientific">Novosphingobium panipatense</name>
    <dbReference type="NCBI Taxonomy" id="428991"/>
    <lineage>
        <taxon>Bacteria</taxon>
        <taxon>Pseudomonadati</taxon>
        <taxon>Pseudomonadota</taxon>
        <taxon>Alphaproteobacteria</taxon>
        <taxon>Sphingomonadales</taxon>
        <taxon>Sphingomonadaceae</taxon>
        <taxon>Novosphingobium</taxon>
    </lineage>
</organism>
<evidence type="ECO:0000256" key="6">
    <source>
        <dbReference type="ARBA" id="ARBA00023096"/>
    </source>
</evidence>
<evidence type="ECO:0000256" key="4">
    <source>
        <dbReference type="ARBA" id="ARBA00023002"/>
    </source>
</evidence>
<dbReference type="Pfam" id="PF04166">
    <property type="entry name" value="PdxA"/>
    <property type="match status" value="1"/>
</dbReference>
<feature type="binding site" evidence="7">
    <location>
        <position position="148"/>
    </location>
    <ligand>
        <name>substrate</name>
    </ligand>
</feature>
<feature type="binding site" evidence="7">
    <location>
        <position position="296"/>
    </location>
    <ligand>
        <name>substrate</name>
    </ligand>
</feature>
<keyword evidence="2 7" id="KW-0479">Metal-binding</keyword>
<comment type="catalytic activity">
    <reaction evidence="7">
        <text>4-(phosphooxy)-L-threonine + NAD(+) = 3-amino-2-oxopropyl phosphate + CO2 + NADH</text>
        <dbReference type="Rhea" id="RHEA:32275"/>
        <dbReference type="ChEBI" id="CHEBI:16526"/>
        <dbReference type="ChEBI" id="CHEBI:57279"/>
        <dbReference type="ChEBI" id="CHEBI:57540"/>
        <dbReference type="ChEBI" id="CHEBI:57945"/>
        <dbReference type="ChEBI" id="CHEBI:58452"/>
        <dbReference type="EC" id="1.1.1.262"/>
    </reaction>
</comment>
<accession>A0ABY1Q2R3</accession>
<comment type="cofactor">
    <cofactor evidence="7">
        <name>Zn(2+)</name>
        <dbReference type="ChEBI" id="CHEBI:29105"/>
    </cofactor>
    <cofactor evidence="7">
        <name>Mg(2+)</name>
        <dbReference type="ChEBI" id="CHEBI:18420"/>
    </cofactor>
    <cofactor evidence="7">
        <name>Co(2+)</name>
        <dbReference type="ChEBI" id="CHEBI:48828"/>
    </cofactor>
    <text evidence="7">Binds 1 divalent metal cation per subunit. Can use ions such as Zn(2+), Mg(2+) or Co(2+).</text>
</comment>
<comment type="pathway">
    <text evidence="7">Cofactor biosynthesis; pyridoxine 5'-phosphate biosynthesis; pyridoxine 5'-phosphate from D-erythrose 4-phosphate: step 4/5.</text>
</comment>
<dbReference type="Gene3D" id="3.40.718.10">
    <property type="entry name" value="Isopropylmalate Dehydrogenase"/>
    <property type="match status" value="1"/>
</dbReference>
<keyword evidence="3 7" id="KW-0521">NADP</keyword>
<evidence type="ECO:0000256" key="7">
    <source>
        <dbReference type="HAMAP-Rule" id="MF_00536"/>
    </source>
</evidence>
<comment type="caution">
    <text evidence="7">Lacks conserved residue(s) required for the propagation of feature annotation.</text>
</comment>
<keyword evidence="7" id="KW-0170">Cobalt</keyword>
<keyword evidence="7" id="KW-0862">Zinc</keyword>
<dbReference type="RefSeq" id="WP_283405137.1">
    <property type="nucleotide sequence ID" value="NZ_FXUI01000002.1"/>
</dbReference>
<reference evidence="8 9" key="1">
    <citation type="submission" date="2017-05" db="EMBL/GenBank/DDBJ databases">
        <authorList>
            <person name="Varghese N."/>
            <person name="Submissions S."/>
        </authorList>
    </citation>
    <scope>NUCLEOTIDE SEQUENCE [LARGE SCALE GENOMIC DNA]</scope>
    <source>
        <strain evidence="8 9">SM16</strain>
    </source>
</reference>
<feature type="binding site" evidence="7">
    <location>
        <position position="224"/>
    </location>
    <ligand>
        <name>a divalent metal cation</name>
        <dbReference type="ChEBI" id="CHEBI:60240"/>
        <note>ligand shared between dimeric partners</note>
    </ligand>
</feature>
<evidence type="ECO:0000256" key="3">
    <source>
        <dbReference type="ARBA" id="ARBA00022857"/>
    </source>
</evidence>
<comment type="similarity">
    <text evidence="7">Belongs to the PdxA family.</text>
</comment>
<keyword evidence="7" id="KW-0460">Magnesium</keyword>
<feature type="binding site" evidence="7">
    <location>
        <position position="279"/>
    </location>
    <ligand>
        <name>a divalent metal cation</name>
        <dbReference type="ChEBI" id="CHEBI:60240"/>
        <note>ligand shared between dimeric partners</note>
    </ligand>
</feature>
<gene>
    <name evidence="7" type="primary">pdxA</name>
    <name evidence="8" type="ORF">SAMN06296065_10228</name>
</gene>
<dbReference type="HAMAP" id="MF_00536">
    <property type="entry name" value="PdxA"/>
    <property type="match status" value="1"/>
</dbReference>
<proteinExistence type="inferred from homology"/>
<dbReference type="PANTHER" id="PTHR30004:SF6">
    <property type="entry name" value="D-THREONATE 4-PHOSPHATE DEHYDROGENASE"/>
    <property type="match status" value="1"/>
</dbReference>
<name>A0ABY1Q2R3_9SPHN</name>
<comment type="subunit">
    <text evidence="7">Homodimer.</text>
</comment>
<dbReference type="EC" id="1.1.1.262" evidence="7"/>
<comment type="function">
    <text evidence="7">Catalyzes the NAD(P)-dependent oxidation of 4-(phosphooxy)-L-threonine (HTP) into 2-amino-3-oxo-4-(phosphooxy)butyric acid which spontaneously decarboxylates to form 3-amino-2-oxopropyl phosphate (AHAP).</text>
</comment>
<feature type="binding site" evidence="7">
    <location>
        <position position="305"/>
    </location>
    <ligand>
        <name>substrate</name>
    </ligand>
</feature>
<evidence type="ECO:0000313" key="9">
    <source>
        <dbReference type="Proteomes" id="UP001157910"/>
    </source>
</evidence>
<keyword evidence="9" id="KW-1185">Reference proteome</keyword>
<dbReference type="InterPro" id="IPR037510">
    <property type="entry name" value="PdxA"/>
</dbReference>
<comment type="subcellular location">
    <subcellularLocation>
        <location evidence="7">Cytoplasm</location>
    </subcellularLocation>
</comment>
<dbReference type="EMBL" id="FXUI01000002">
    <property type="protein sequence ID" value="SMP55731.1"/>
    <property type="molecule type" value="Genomic_DNA"/>
</dbReference>
<keyword evidence="4 7" id="KW-0560">Oxidoreductase</keyword>
<evidence type="ECO:0000256" key="2">
    <source>
        <dbReference type="ARBA" id="ARBA00022723"/>
    </source>
</evidence>
<comment type="miscellaneous">
    <text evidence="7">The active site is located at the dimer interface.</text>
</comment>
<keyword evidence="5 7" id="KW-0520">NAD</keyword>
<evidence type="ECO:0000256" key="5">
    <source>
        <dbReference type="ARBA" id="ARBA00023027"/>
    </source>
</evidence>
<evidence type="ECO:0000256" key="1">
    <source>
        <dbReference type="ARBA" id="ARBA00022490"/>
    </source>
</evidence>
<dbReference type="NCBIfam" id="TIGR00557">
    <property type="entry name" value="pdxA"/>
    <property type="match status" value="1"/>
</dbReference>
<keyword evidence="1 7" id="KW-0963">Cytoplasm</keyword>
<protein>
    <recommendedName>
        <fullName evidence="7">4-hydroxythreonine-4-phosphate dehydrogenase</fullName>
        <ecNumber evidence="7">1.1.1.262</ecNumber>
    </recommendedName>
    <alternativeName>
        <fullName evidence="7">4-(phosphohydroxy)-L-threonine dehydrogenase</fullName>
    </alternativeName>
</protein>
<comment type="caution">
    <text evidence="8">The sequence shown here is derived from an EMBL/GenBank/DDBJ whole genome shotgun (WGS) entry which is preliminary data.</text>
</comment>
<dbReference type="NCBIfam" id="NF003699">
    <property type="entry name" value="PRK05312.1"/>
    <property type="match status" value="1"/>
</dbReference>
<dbReference type="Proteomes" id="UP001157910">
    <property type="component" value="Unassembled WGS sequence"/>
</dbReference>
<sequence>MNPGKAGAAPQADLPLAVSLGDPAGIAPEVIAESWARREESALPPFVVVGGADVLQSAARTRGISLPIIRIGDPAEAADAFAAGLPVLGEEDCGASPGQPTLDGARLALHSLTRATELTLSGRAGAVVTGPIAKSRLAMVGFSQPGQTEFLADASGLPHDAAVMMLAGPSLRTVPLTVHEALAEVPRLITRQLIEGKARIVARALSRDFGLPNPRIAITGLNPHAGEDGRMGTEDRDIILPAIQALAAEGLDVTGPHPADALFTPHARAAYDVALCMYHDQALVPIKTLDFDQGVNVTLGLPIVRTSPDHGTAFGIAGKGLANAGAMIAALRMAGECAARRR</sequence>